<dbReference type="InterPro" id="IPR052728">
    <property type="entry name" value="O2_lipid_transport_reg"/>
</dbReference>
<keyword evidence="1" id="KW-0812">Transmembrane</keyword>
<keyword evidence="1" id="KW-1133">Transmembrane helix</keyword>
<evidence type="ECO:0000259" key="2">
    <source>
        <dbReference type="Pfam" id="PF01757"/>
    </source>
</evidence>
<dbReference type="Pfam" id="PF01757">
    <property type="entry name" value="Acyl_transf_3"/>
    <property type="match status" value="1"/>
</dbReference>
<protein>
    <recommendedName>
        <fullName evidence="2">Acyltransferase 3 domain-containing protein</fullName>
    </recommendedName>
</protein>
<dbReference type="PANTHER" id="PTHR11161:SF0">
    <property type="entry name" value="O-ACYLTRANSFERASE LIKE PROTEIN"/>
    <property type="match status" value="1"/>
</dbReference>
<gene>
    <name evidence="3" type="ORF">BSTOLATCC_MIC41917</name>
</gene>
<feature type="transmembrane region" description="Helical" evidence="1">
    <location>
        <begin position="185"/>
        <end position="206"/>
    </location>
</feature>
<feature type="transmembrane region" description="Helical" evidence="1">
    <location>
        <begin position="226"/>
        <end position="246"/>
    </location>
</feature>
<dbReference type="InterPro" id="IPR002656">
    <property type="entry name" value="Acyl_transf_3_dom"/>
</dbReference>
<dbReference type="AlphaFoldDB" id="A0AAU9JY56"/>
<feature type="domain" description="Acyltransferase 3" evidence="2">
    <location>
        <begin position="96"/>
        <end position="213"/>
    </location>
</feature>
<evidence type="ECO:0000313" key="4">
    <source>
        <dbReference type="Proteomes" id="UP001162131"/>
    </source>
</evidence>
<proteinExistence type="predicted"/>
<name>A0AAU9JY56_9CILI</name>
<dbReference type="GO" id="GO:0016747">
    <property type="term" value="F:acyltransferase activity, transferring groups other than amino-acyl groups"/>
    <property type="evidence" value="ECO:0007669"/>
    <property type="project" value="InterPro"/>
</dbReference>
<sequence>MEIGGLFTIFLIIALVIICGLATYYDAIYESQTERIKTKFILTENTKNITFSSSQNTKSSSLSNSLEILRCFSITSNLSKLVEIRTTKKGDNSNVLNSLRVLSISWIISSHVFGFYSLRIVTNMIELPEIAGKLWVAFIYGGFFAVDFFFFFSGFLLGYLLLNDIEKKRGELGVMDWTIRNVHRFFRLLPLYAFLMLFFNTVWPSMGSGPIWSYIKEYNIKQCEDYWWTNLLFLIILYLMETEIHVLQLGDTWQMICNSF</sequence>
<keyword evidence="1" id="KW-0472">Membrane</keyword>
<accession>A0AAU9JY56</accession>
<keyword evidence="4" id="KW-1185">Reference proteome</keyword>
<dbReference type="Proteomes" id="UP001162131">
    <property type="component" value="Unassembled WGS sequence"/>
</dbReference>
<reference evidence="3" key="1">
    <citation type="submission" date="2021-09" db="EMBL/GenBank/DDBJ databases">
        <authorList>
            <consortium name="AG Swart"/>
            <person name="Singh M."/>
            <person name="Singh A."/>
            <person name="Seah K."/>
            <person name="Emmerich C."/>
        </authorList>
    </citation>
    <scope>NUCLEOTIDE SEQUENCE</scope>
    <source>
        <strain evidence="3">ATCC30299</strain>
    </source>
</reference>
<feature type="transmembrane region" description="Helical" evidence="1">
    <location>
        <begin position="98"/>
        <end position="118"/>
    </location>
</feature>
<organism evidence="3 4">
    <name type="scientific">Blepharisma stoltei</name>
    <dbReference type="NCBI Taxonomy" id="1481888"/>
    <lineage>
        <taxon>Eukaryota</taxon>
        <taxon>Sar</taxon>
        <taxon>Alveolata</taxon>
        <taxon>Ciliophora</taxon>
        <taxon>Postciliodesmatophora</taxon>
        <taxon>Heterotrichea</taxon>
        <taxon>Heterotrichida</taxon>
        <taxon>Blepharismidae</taxon>
        <taxon>Blepharisma</taxon>
    </lineage>
</organism>
<feature type="transmembrane region" description="Helical" evidence="1">
    <location>
        <begin position="6"/>
        <end position="25"/>
    </location>
</feature>
<comment type="caution">
    <text evidence="3">The sequence shown here is derived from an EMBL/GenBank/DDBJ whole genome shotgun (WGS) entry which is preliminary data.</text>
</comment>
<dbReference type="PANTHER" id="PTHR11161">
    <property type="entry name" value="O-ACYLTRANSFERASE"/>
    <property type="match status" value="1"/>
</dbReference>
<dbReference type="EMBL" id="CAJZBQ010000041">
    <property type="protein sequence ID" value="CAG9326643.1"/>
    <property type="molecule type" value="Genomic_DNA"/>
</dbReference>
<evidence type="ECO:0000313" key="3">
    <source>
        <dbReference type="EMBL" id="CAG9326643.1"/>
    </source>
</evidence>
<feature type="transmembrane region" description="Helical" evidence="1">
    <location>
        <begin position="138"/>
        <end position="162"/>
    </location>
</feature>
<evidence type="ECO:0000256" key="1">
    <source>
        <dbReference type="SAM" id="Phobius"/>
    </source>
</evidence>